<reference evidence="3" key="1">
    <citation type="journal article" date="2006" name="PLoS Biol.">
        <title>Macronuclear genome sequence of the ciliate Tetrahymena thermophila, a model eukaryote.</title>
        <authorList>
            <person name="Eisen J.A."/>
            <person name="Coyne R.S."/>
            <person name="Wu M."/>
            <person name="Wu D."/>
            <person name="Thiagarajan M."/>
            <person name="Wortman J.R."/>
            <person name="Badger J.H."/>
            <person name="Ren Q."/>
            <person name="Amedeo P."/>
            <person name="Jones K.M."/>
            <person name="Tallon L.J."/>
            <person name="Delcher A.L."/>
            <person name="Salzberg S.L."/>
            <person name="Silva J.C."/>
            <person name="Haas B.J."/>
            <person name="Majoros W.H."/>
            <person name="Farzad M."/>
            <person name="Carlton J.M."/>
            <person name="Smith R.K. Jr."/>
            <person name="Garg J."/>
            <person name="Pearlman R.E."/>
            <person name="Karrer K.M."/>
            <person name="Sun L."/>
            <person name="Manning G."/>
            <person name="Elde N.C."/>
            <person name="Turkewitz A.P."/>
            <person name="Asai D.J."/>
            <person name="Wilkes D.E."/>
            <person name="Wang Y."/>
            <person name="Cai H."/>
            <person name="Collins K."/>
            <person name="Stewart B.A."/>
            <person name="Lee S.R."/>
            <person name="Wilamowska K."/>
            <person name="Weinberg Z."/>
            <person name="Ruzzo W.L."/>
            <person name="Wloga D."/>
            <person name="Gaertig J."/>
            <person name="Frankel J."/>
            <person name="Tsao C.-C."/>
            <person name="Gorovsky M.A."/>
            <person name="Keeling P.J."/>
            <person name="Waller R.F."/>
            <person name="Patron N.J."/>
            <person name="Cherry J.M."/>
            <person name="Stover N.A."/>
            <person name="Krieger C.J."/>
            <person name="del Toro C."/>
            <person name="Ryder H.F."/>
            <person name="Williamson S.C."/>
            <person name="Barbeau R.A."/>
            <person name="Hamilton E.P."/>
            <person name="Orias E."/>
        </authorList>
    </citation>
    <scope>NUCLEOTIDE SEQUENCE [LARGE SCALE GENOMIC DNA]</scope>
    <source>
        <strain evidence="3">SB210</strain>
    </source>
</reference>
<dbReference type="EMBL" id="GG662798">
    <property type="protein sequence ID" value="EAR90400.2"/>
    <property type="molecule type" value="Genomic_DNA"/>
</dbReference>
<sequence length="2354" mass="258511">MTSYFRILMKFINMFLLISLYGISVKASQMLGSDVVMNYSNAQYMTQMSLKFQIVNALTTTDFVQFNLPFPLHSSLIADSNAPNGYQRPYALQALWSTFDPVTQVEGPQKIVQLFCFTSQSSTYLAQFLSGINQISPLVPGWYKIQFNIQDPSALNSQKQSQLLQVQTSTVSSIDLNAVQYDSNESHSFIYLDNQPASSLSLSISFDNPATQNQLSVQNLVYFDLTIDPTIIDQNDNKKFIIQLSDKSFMLTGTCQSVAKTSLPIINILKNTDYTCAVDNTNNQMVIILNVSALQIQTVFRFSVQVQNPDFVWQGVNVNVYALHQYSSTIIQIGNVPNAFYTNSLSIASHLLYLAWGMQDLPSLPMNMYAVRGSPPANPGYVPYNQINLRFKMKDAMPNSQEYRIIIQLNTDITSQLLTGSIIHNLPSFNNKNVVCREYDATNPSTRRLVCSQVSALQNSQEYFISFKMFFQFEVYQAWIDCSQFGTIQIQSMIPMTSNDNIFAISKDIKFINQMRDTSQASVVNTDNNVAFLQNLKSFSSIVLLVNAQDFTDYPNEVYSTSRPYTFSNKFTSYQDYFVPANNVDFINYILTNYPNIYIAQFPQTTTFQAYDITKTGNKYFTVQQTLPNNINRILTVNGKNWKQTGGDIVASSQLIGQTSSGFTFNPDATFGFQLSIGMQPLFSDVTANSYTGTAATQLPNNVGVLLMMNPLIKFQTPTVTNTQSTQDLSSAQGGYTCIQIQFKTEGQLSALFPNTASATTLTIKNMNLQAFSSSLNGYQTNLDIFIQTIDGIAGPQNTQTRNAYVLVNGYYLSSSALPGISVGVANFYTSSASGIDGSMVPAILRINGQLSNPSQKIVVFFDNLSPLYFNQSQDLVACSSTLPSLTTAECKVYVSQNPNVLAYFQMSRFEITVQSPSSSTNFQVIIPLAIPANQVKLTLYLGTINSNSAVTYVKPIPQFSYTLQGSALAPFQAAGTSSYNYGISCSSCKAGDTQDPLTINASHSGNAPNPNAAATDVGAGFTFVADYPFYNQQSSAVTNTPAQFGTCILFLYRFSSATRYGLFCPLNGAVPSTPISVSKCNLPQLPIVNAYGAYSDKTGAIYSLQLNTNSNSILNPATIASPTQLPSIDSSQTGYAISFTIQTPTDLPQTFVVQITNAANLQLTSRAAYQTCMSTILTTTSVCAIQNPTSLQTLQFLITVKGGQILKGTSIQIILYGLVTATNGSDINTATIQIMDSTAATTYSQILNQSIKFNSLVAPNPPTTPGVYATGFDASSITQSNLNINGRTQLSFNLYLHSKYLYSGERIQIQFDTFSSVNVQNLGDLRCLVYYVNPNPNAPPVTNMPLTNDIYSLQFQQISNVLTLNIIFKVTGYMKERNYAVQCYNFNVPAVASSAIDFKFFALPTLTPSVSQNQLFPVGPATLQKSSPALSPAMQTSLPTSKVTKQYSTPGSSLELIFEIGTANSVISQTSRVLVYFPNYYPRLLSRDGNNLFCLQSDTLVISCSVLDIRLLEIKYFPQQVNKGGVLKFTISGVIQPLNYSVGSFLVAIDDDNSNGQLNEYIVLQDNPVQQDQLFLKGSLFVQSATISSTYLLQNGASYSFQIYLSSSMDSINYGQFVIVNFPQIFAQQLSGYTNPVCSITLLNSPEKDYSGACLSYGLRIKIKVNELMTSGAYYVISINNIYNPSVFGPQFYKWIIEVGDNNQQFIVYKSFASTSNYVDYVYSISPQQQLLNFADASGNPITQIVLMQGVISNPIFIQRQLSTAYVFARSFTLVSLVDQILTLPLKPTVQVGTQSSSFQLFASNAIGKYNLQLQKLGDGEFYANLPTLSVVFDATSSQVIAFNEQPLMVDISTSVIYLSLATLLPVSDVSITFSVPNTNTFTGFVLDPQKSTLRFTPAVSSGTLPFTLSSPPAVGTTINLSMVISGTNAASYSIPTNPLQIQFIAQDSTTLAVSVSSTPSTTSPTTAVLSAQCGKAAQFYWGISVSYSSDTTKCAITQKQVISTLQDSINDIQLCFYQFGQVYIKGAQTATINLTNLRVNSQYRIYGLCQDGSNNQSFTTNPVTMTTSDNSGQVMKLTIDFDAAPTMEQRQKILCFLTLFFQVQPLYLKSFDGTYCQELNQSNRRRVRLLQANQQAQLNCAESSTDLPIITQPNLFTQTFYFGKAMNVDNDQVATQLLSATKKACFKTYFQSNLQGIPNVINIYKAIQIQASAPSQSQSPVTFVGNNWSYFEMQLKQNGLIYMIIDSSGGTPTSSQVIQGVNSLSKPALAQASIAVDTLINPSGNFTFAPLTAGQSYTIYYVLSNENPFPDQSIFSSVQNIQVTATAIPIDSFANTLKFQLILVSIILVTFV</sequence>
<evidence type="ECO:0000313" key="3">
    <source>
        <dbReference type="Proteomes" id="UP000009168"/>
    </source>
</evidence>
<keyword evidence="3" id="KW-1185">Reference proteome</keyword>
<accession>Q22ZC1</accession>
<dbReference type="InParanoid" id="Q22ZC1"/>
<dbReference type="GeneID" id="7824222"/>
<gene>
    <name evidence="2" type="ORF">TTHERM_00112500</name>
</gene>
<dbReference type="eggNOG" id="ENOG502R2M7">
    <property type="taxonomic scope" value="Eukaryota"/>
</dbReference>
<name>Q22ZC1_TETTS</name>
<evidence type="ECO:0008006" key="4">
    <source>
        <dbReference type="Google" id="ProtNLM"/>
    </source>
</evidence>
<feature type="chain" id="PRO_5004201442" description="Transmembrane protein" evidence="1">
    <location>
        <begin position="28"/>
        <end position="2354"/>
    </location>
</feature>
<dbReference type="RefSeq" id="XP_001010645.2">
    <property type="nucleotide sequence ID" value="XM_001010645.2"/>
</dbReference>
<protein>
    <recommendedName>
        <fullName evidence="4">Transmembrane protein</fullName>
    </recommendedName>
</protein>
<feature type="signal peptide" evidence="1">
    <location>
        <begin position="1"/>
        <end position="27"/>
    </location>
</feature>
<evidence type="ECO:0000313" key="2">
    <source>
        <dbReference type="EMBL" id="EAR90400.2"/>
    </source>
</evidence>
<dbReference type="HOGENOM" id="CLU_229186_0_0_1"/>
<keyword evidence="1" id="KW-0732">Signal</keyword>
<proteinExistence type="predicted"/>
<dbReference type="Proteomes" id="UP000009168">
    <property type="component" value="Unassembled WGS sequence"/>
</dbReference>
<evidence type="ECO:0000256" key="1">
    <source>
        <dbReference type="SAM" id="SignalP"/>
    </source>
</evidence>
<dbReference type="KEGG" id="tet:TTHERM_00112500"/>
<organism evidence="2 3">
    <name type="scientific">Tetrahymena thermophila (strain SB210)</name>
    <dbReference type="NCBI Taxonomy" id="312017"/>
    <lineage>
        <taxon>Eukaryota</taxon>
        <taxon>Sar</taxon>
        <taxon>Alveolata</taxon>
        <taxon>Ciliophora</taxon>
        <taxon>Intramacronucleata</taxon>
        <taxon>Oligohymenophorea</taxon>
        <taxon>Hymenostomatida</taxon>
        <taxon>Tetrahymenina</taxon>
        <taxon>Tetrahymenidae</taxon>
        <taxon>Tetrahymena</taxon>
    </lineage>
</organism>